<comment type="caution">
    <text evidence="3">The sequence shown here is derived from an EMBL/GenBank/DDBJ whole genome shotgun (WGS) entry which is preliminary data.</text>
</comment>
<evidence type="ECO:0000259" key="2">
    <source>
        <dbReference type="Pfam" id="PF07589"/>
    </source>
</evidence>
<feature type="chain" id="PRO_5045331156" evidence="1">
    <location>
        <begin position="20"/>
        <end position="217"/>
    </location>
</feature>
<evidence type="ECO:0000256" key="1">
    <source>
        <dbReference type="SAM" id="SignalP"/>
    </source>
</evidence>
<organism evidence="3 4">
    <name type="scientific">Roseateles subflavus</name>
    <dbReference type="NCBI Taxonomy" id="3053353"/>
    <lineage>
        <taxon>Bacteria</taxon>
        <taxon>Pseudomonadati</taxon>
        <taxon>Pseudomonadota</taxon>
        <taxon>Betaproteobacteria</taxon>
        <taxon>Burkholderiales</taxon>
        <taxon>Sphaerotilaceae</taxon>
        <taxon>Roseateles</taxon>
    </lineage>
</organism>
<accession>A0ABT7LGF1</accession>
<dbReference type="EMBL" id="JASVDS010000002">
    <property type="protein sequence ID" value="MDL5031927.1"/>
    <property type="molecule type" value="Genomic_DNA"/>
</dbReference>
<sequence length="217" mass="22770">MKKLCVAAAAWALAFSAQALNIEFLGDRLTALQITTSKTSGFAGALEYRDLGTGQSFFAYCIEPSQTNNFDPAGFSLGTLTSTQQSLLSNLYSTSYSQSFGDVVKEAGFQLAVWEIMLDAGGASGLKVQFGAAGGGNFYVLGGDDLAAVTQAVNIGETYLQAAINYAGPSLYQLQALHNDSFQDIIAQPVPEPSRLALMAAGLGVVGFVAARRRRAG</sequence>
<dbReference type="Pfam" id="PF07589">
    <property type="entry name" value="PEP-CTERM"/>
    <property type="match status" value="1"/>
</dbReference>
<feature type="domain" description="Ice-binding protein C-terminal" evidence="2">
    <location>
        <begin position="189"/>
        <end position="214"/>
    </location>
</feature>
<dbReference type="NCBIfam" id="TIGR02595">
    <property type="entry name" value="PEP_CTERM"/>
    <property type="match status" value="1"/>
</dbReference>
<dbReference type="InterPro" id="IPR013424">
    <property type="entry name" value="Ice-binding_C"/>
</dbReference>
<protein>
    <submittedName>
        <fullName evidence="3">PEP-CTERM sorting domain-containing protein</fullName>
    </submittedName>
</protein>
<dbReference type="RefSeq" id="WP_285982033.1">
    <property type="nucleotide sequence ID" value="NZ_JASVDS010000002.1"/>
</dbReference>
<dbReference type="Proteomes" id="UP001238603">
    <property type="component" value="Unassembled WGS sequence"/>
</dbReference>
<keyword evidence="1" id="KW-0732">Signal</keyword>
<feature type="signal peptide" evidence="1">
    <location>
        <begin position="1"/>
        <end position="19"/>
    </location>
</feature>
<proteinExistence type="predicted"/>
<reference evidence="3 4" key="1">
    <citation type="submission" date="2023-06" db="EMBL/GenBank/DDBJ databases">
        <title>Pelomonas sp. APW6 16S ribosomal RNA gene genome sequencing and assembly.</title>
        <authorList>
            <person name="Woo H."/>
        </authorList>
    </citation>
    <scope>NUCLEOTIDE SEQUENCE [LARGE SCALE GENOMIC DNA]</scope>
    <source>
        <strain evidence="3 4">APW6</strain>
    </source>
</reference>
<evidence type="ECO:0000313" key="3">
    <source>
        <dbReference type="EMBL" id="MDL5031927.1"/>
    </source>
</evidence>
<evidence type="ECO:0000313" key="4">
    <source>
        <dbReference type="Proteomes" id="UP001238603"/>
    </source>
</evidence>
<keyword evidence="4" id="KW-1185">Reference proteome</keyword>
<gene>
    <name evidence="3" type="ORF">QRD43_08395</name>
</gene>
<name>A0ABT7LGF1_9BURK</name>